<dbReference type="SMART" id="SM00283">
    <property type="entry name" value="MA"/>
    <property type="match status" value="1"/>
</dbReference>
<dbReference type="InParanoid" id="A0A6M4HB61"/>
<feature type="transmembrane region" description="Helical" evidence="6">
    <location>
        <begin position="12"/>
        <end position="33"/>
    </location>
</feature>
<dbReference type="RefSeq" id="WP_171162364.1">
    <property type="nucleotide sequence ID" value="NZ_CP053073.1"/>
</dbReference>
<evidence type="ECO:0000256" key="2">
    <source>
        <dbReference type="ARBA" id="ARBA00022481"/>
    </source>
</evidence>
<evidence type="ECO:0000256" key="1">
    <source>
        <dbReference type="ARBA" id="ARBA00004370"/>
    </source>
</evidence>
<dbReference type="InterPro" id="IPR004089">
    <property type="entry name" value="MCPsignal_dom"/>
</dbReference>
<dbReference type="Pfam" id="PF00672">
    <property type="entry name" value="HAMP"/>
    <property type="match status" value="1"/>
</dbReference>
<evidence type="ECO:0008006" key="11">
    <source>
        <dbReference type="Google" id="ProtNLM"/>
    </source>
</evidence>
<sequence length="563" mass="59031">MNLRNFSIGTRLALGFGSILAIMLAALVATTWFGERSRQSFGQALESARAKESTAAEMRTVSLAQSSSMRNIALHAEIKGMQADEERARKLGARYDELVSQLTRQQLSAAERAIVDELIQVDKALDVPLKEALALATGFRQEESAKVIMADIDPLVTRSQDGLERLIKLQNDANRVTIEAAESEAARARNGVVLLALAMSAVAVVVAWFTTRSITVPLGESVAIARRVSSGDLTARIEISGRDEPAQLQAALRDMNAGLGEMVRQIRGGAESIAVGAGEVAEGNLQLSSRTEEHASSLEETASTLEEFTSTVKQSADNAKKASELAMSASKKAHDSGEAVAGVVKTMQGVKSSSSRMAEIVGVIDGIAFQTNILALNAAVEAARAGEQGRGFAVVASEVRTLAQRSASSAKEIRSLIDDSVKGVEQGARQVESAGRTMEELVTTVQSVASIMGEIAAAGTEQSSGIEQINKAIAQMDHVVQMNASLVEEATAAASSMASQAGELARSVARFQVDGASDSATVAAGAAMIAAPRASRLAARSSATAPRTALAKASEGDSEWQEF</sequence>
<keyword evidence="6" id="KW-0812">Transmembrane</keyword>
<dbReference type="PROSITE" id="PS50885">
    <property type="entry name" value="HAMP"/>
    <property type="match status" value="1"/>
</dbReference>
<protein>
    <recommendedName>
        <fullName evidence="11">Methyl-accepting chemotaxis protein</fullName>
    </recommendedName>
</protein>
<dbReference type="PANTHER" id="PTHR43531">
    <property type="entry name" value="PROTEIN ICFG"/>
    <property type="match status" value="1"/>
</dbReference>
<dbReference type="SMART" id="SM00304">
    <property type="entry name" value="HAMP"/>
    <property type="match status" value="1"/>
</dbReference>
<dbReference type="Gene3D" id="1.10.287.950">
    <property type="entry name" value="Methyl-accepting chemotaxis protein"/>
    <property type="match status" value="1"/>
</dbReference>
<dbReference type="KEGG" id="upl:DSM104440_02064"/>
<feature type="compositionally biased region" description="Low complexity" evidence="5">
    <location>
        <begin position="537"/>
        <end position="551"/>
    </location>
</feature>
<dbReference type="Pfam" id="PF00015">
    <property type="entry name" value="MCPsignal"/>
    <property type="match status" value="1"/>
</dbReference>
<organism evidence="9 10">
    <name type="scientific">Usitatibacter palustris</name>
    <dbReference type="NCBI Taxonomy" id="2732487"/>
    <lineage>
        <taxon>Bacteria</taxon>
        <taxon>Pseudomonadati</taxon>
        <taxon>Pseudomonadota</taxon>
        <taxon>Betaproteobacteria</taxon>
        <taxon>Nitrosomonadales</taxon>
        <taxon>Usitatibacteraceae</taxon>
        <taxon>Usitatibacter</taxon>
    </lineage>
</organism>
<dbReference type="AlphaFoldDB" id="A0A6M4HB61"/>
<dbReference type="GO" id="GO:0005886">
    <property type="term" value="C:plasma membrane"/>
    <property type="evidence" value="ECO:0007669"/>
    <property type="project" value="TreeGrafter"/>
</dbReference>
<dbReference type="SUPFAM" id="SSF58104">
    <property type="entry name" value="Methyl-accepting chemotaxis protein (MCP) signaling domain"/>
    <property type="match status" value="1"/>
</dbReference>
<keyword evidence="6" id="KW-0472">Membrane</keyword>
<dbReference type="FunFam" id="1.10.287.950:FF:000001">
    <property type="entry name" value="Methyl-accepting chemotaxis sensory transducer"/>
    <property type="match status" value="1"/>
</dbReference>
<keyword evidence="10" id="KW-1185">Reference proteome</keyword>
<keyword evidence="2" id="KW-0488">Methylation</keyword>
<evidence type="ECO:0000313" key="10">
    <source>
        <dbReference type="Proteomes" id="UP000503096"/>
    </source>
</evidence>
<evidence type="ECO:0000256" key="5">
    <source>
        <dbReference type="SAM" id="MobiDB-lite"/>
    </source>
</evidence>
<keyword evidence="4" id="KW-0807">Transducer</keyword>
<name>A0A6M4HB61_9PROT</name>
<feature type="domain" description="Methyl-accepting transducer" evidence="7">
    <location>
        <begin position="269"/>
        <end position="498"/>
    </location>
</feature>
<dbReference type="EMBL" id="CP053073">
    <property type="protein sequence ID" value="QJR15247.1"/>
    <property type="molecule type" value="Genomic_DNA"/>
</dbReference>
<dbReference type="GO" id="GO:0006935">
    <property type="term" value="P:chemotaxis"/>
    <property type="evidence" value="ECO:0007669"/>
    <property type="project" value="TreeGrafter"/>
</dbReference>
<dbReference type="PROSITE" id="PS50111">
    <property type="entry name" value="CHEMOTAXIS_TRANSDUC_2"/>
    <property type="match status" value="1"/>
</dbReference>
<dbReference type="GO" id="GO:0007165">
    <property type="term" value="P:signal transduction"/>
    <property type="evidence" value="ECO:0007669"/>
    <property type="project" value="UniProtKB-KW"/>
</dbReference>
<keyword evidence="6" id="KW-1133">Transmembrane helix</keyword>
<dbReference type="CDD" id="cd06225">
    <property type="entry name" value="HAMP"/>
    <property type="match status" value="1"/>
</dbReference>
<dbReference type="Gene3D" id="6.10.340.10">
    <property type="match status" value="1"/>
</dbReference>
<evidence type="ECO:0000259" key="7">
    <source>
        <dbReference type="PROSITE" id="PS50111"/>
    </source>
</evidence>
<comment type="similarity">
    <text evidence="3">Belongs to the methyl-accepting chemotaxis (MCP) protein family.</text>
</comment>
<evidence type="ECO:0000256" key="6">
    <source>
        <dbReference type="SAM" id="Phobius"/>
    </source>
</evidence>
<proteinExistence type="inferred from homology"/>
<evidence type="ECO:0000313" key="9">
    <source>
        <dbReference type="EMBL" id="QJR15247.1"/>
    </source>
</evidence>
<evidence type="ECO:0000259" key="8">
    <source>
        <dbReference type="PROSITE" id="PS50885"/>
    </source>
</evidence>
<reference evidence="9 10" key="1">
    <citation type="submission" date="2020-04" db="EMBL/GenBank/DDBJ databases">
        <title>Usitatibacter rugosus gen. nov., sp. nov. and Usitatibacter palustris sp. nov., novel members of Usitatibacteraceae fam. nov. within the order Nitrosomonadales isolated from soil.</title>
        <authorList>
            <person name="Huber K.J."/>
            <person name="Neumann-Schaal M."/>
            <person name="Geppert A."/>
            <person name="Luckner M."/>
            <person name="Wanner G."/>
            <person name="Overmann J."/>
        </authorList>
    </citation>
    <scope>NUCLEOTIDE SEQUENCE [LARGE SCALE GENOMIC DNA]</scope>
    <source>
        <strain evidence="9 10">Swamp67</strain>
    </source>
</reference>
<dbReference type="CDD" id="cd11386">
    <property type="entry name" value="MCP_signal"/>
    <property type="match status" value="1"/>
</dbReference>
<evidence type="ECO:0000256" key="3">
    <source>
        <dbReference type="ARBA" id="ARBA00029447"/>
    </source>
</evidence>
<dbReference type="InterPro" id="IPR003660">
    <property type="entry name" value="HAMP_dom"/>
</dbReference>
<dbReference type="InterPro" id="IPR051310">
    <property type="entry name" value="MCP_chemotaxis"/>
</dbReference>
<accession>A0A6M4HB61</accession>
<evidence type="ECO:0000256" key="4">
    <source>
        <dbReference type="PROSITE-ProRule" id="PRU00284"/>
    </source>
</evidence>
<gene>
    <name evidence="9" type="ORF">DSM104440_02064</name>
</gene>
<feature type="domain" description="HAMP" evidence="8">
    <location>
        <begin position="212"/>
        <end position="264"/>
    </location>
</feature>
<dbReference type="Proteomes" id="UP000503096">
    <property type="component" value="Chromosome"/>
</dbReference>
<feature type="region of interest" description="Disordered" evidence="5">
    <location>
        <begin position="537"/>
        <end position="563"/>
    </location>
</feature>
<dbReference type="PANTHER" id="PTHR43531:SF14">
    <property type="entry name" value="METHYL-ACCEPTING CHEMOTAXIS PROTEIN I-RELATED"/>
    <property type="match status" value="1"/>
</dbReference>
<dbReference type="GO" id="GO:0004888">
    <property type="term" value="F:transmembrane signaling receptor activity"/>
    <property type="evidence" value="ECO:0007669"/>
    <property type="project" value="TreeGrafter"/>
</dbReference>
<comment type="subcellular location">
    <subcellularLocation>
        <location evidence="1">Membrane</location>
    </subcellularLocation>
</comment>